<dbReference type="InParanoid" id="A0A3N7FGW6"/>
<name>A0A3N7FGW6_POPTR</name>
<evidence type="ECO:0000313" key="1">
    <source>
        <dbReference type="EMBL" id="RQO95327.1"/>
    </source>
</evidence>
<accession>A0A3N7FGW6</accession>
<gene>
    <name evidence="1" type="ORF">POPTR_T172012</name>
</gene>
<dbReference type="EMBL" id="KZ623966">
    <property type="protein sequence ID" value="RQO95327.1"/>
    <property type="molecule type" value="Genomic_DNA"/>
</dbReference>
<dbReference type="Gramene" id="Potri.005G215551.1.v4.1">
    <property type="protein sequence ID" value="Potri.005G215551.1.v4.1"/>
    <property type="gene ID" value="Potri.005G215551.v4.1"/>
</dbReference>
<proteinExistence type="predicted"/>
<dbReference type="AlphaFoldDB" id="A0A3N7FGW6"/>
<organism evidence="1">
    <name type="scientific">Populus trichocarpa</name>
    <name type="common">Western balsam poplar</name>
    <name type="synonym">Populus balsamifera subsp. trichocarpa</name>
    <dbReference type="NCBI Taxonomy" id="3694"/>
    <lineage>
        <taxon>Eukaryota</taxon>
        <taxon>Viridiplantae</taxon>
        <taxon>Streptophyta</taxon>
        <taxon>Embryophyta</taxon>
        <taxon>Tracheophyta</taxon>
        <taxon>Spermatophyta</taxon>
        <taxon>Magnoliopsida</taxon>
        <taxon>eudicotyledons</taxon>
        <taxon>Gunneridae</taxon>
        <taxon>Pentapetalae</taxon>
        <taxon>rosids</taxon>
        <taxon>fabids</taxon>
        <taxon>Malpighiales</taxon>
        <taxon>Salicaceae</taxon>
        <taxon>Saliceae</taxon>
        <taxon>Populus</taxon>
    </lineage>
</organism>
<reference evidence="1" key="2">
    <citation type="submission" date="2017-07" db="EMBL/GenBank/DDBJ databases">
        <title>WGS assembly of Populus trichocarpa.</title>
        <authorList>
            <person name="Tuskan G."/>
            <person name="Difazio S."/>
            <person name="Jansson S."/>
            <person name="Bohlmann J."/>
            <person name="Grigoriev I."/>
            <person name="Hellsten U."/>
            <person name="Putnam N."/>
            <person name="Ralph S."/>
            <person name="Rombauts S."/>
            <person name="Salamov A."/>
            <person name="Schein J."/>
            <person name="Sterck L."/>
            <person name="Aerts A."/>
            <person name="Bhalerao R."/>
            <person name="Bhalerao R."/>
            <person name="Blaudez D."/>
            <person name="Boerjan W."/>
            <person name="Brun A."/>
            <person name="Brunner A."/>
            <person name="Busov V."/>
            <person name="Campbell M."/>
            <person name="Carlson J."/>
            <person name="Chalot M."/>
            <person name="Chapman J."/>
            <person name="Chen G."/>
            <person name="Cooper D."/>
            <person name="Coutinho P."/>
            <person name="Couturier J."/>
            <person name="Covert S."/>
            <person name="Cronk Q."/>
            <person name="Cunningham R."/>
            <person name="Davis J."/>
            <person name="Degroeve S."/>
            <person name="Dejardin A."/>
            <person name="Depamphilis C."/>
            <person name="Detter J."/>
            <person name="Dirks B."/>
            <person name="Dubchak I."/>
            <person name="Duplessis S."/>
            <person name="Ehlting J."/>
            <person name="Ellis B."/>
            <person name="Gendler K."/>
            <person name="Goodstein D."/>
            <person name="Gribskov M."/>
            <person name="Grimwood J."/>
            <person name="Groover A."/>
            <person name="Gunter L."/>
            <person name="Hamberger B."/>
            <person name="Heinze B."/>
            <person name="Helariutta Y."/>
            <person name="Henrissat B."/>
            <person name="Holligan D."/>
            <person name="Holt R."/>
            <person name="Huang W."/>
            <person name="Islam-Faridi N."/>
            <person name="Jones S."/>
            <person name="Jones-Rhoades M."/>
            <person name="Jorgensen R."/>
            <person name="Joshi C."/>
            <person name="Kangasjarvi J."/>
            <person name="Karlsson J."/>
            <person name="Kelleher C."/>
            <person name="Kirkpatrick R."/>
            <person name="Kirst M."/>
            <person name="Kohler A."/>
            <person name="Kalluri U."/>
            <person name="Larimer F."/>
            <person name="Leebens-Mack J."/>
            <person name="Leple J."/>
            <person name="Locascio P."/>
            <person name="Lou Y."/>
            <person name="Lucas S."/>
            <person name="Martin F."/>
            <person name="Montanini B."/>
            <person name="Napoli C."/>
            <person name="Nelson D."/>
            <person name="Nelson C."/>
            <person name="Nieminen K."/>
            <person name="Nilsson O."/>
            <person name="Pereda V."/>
            <person name="Peter G."/>
            <person name="Philippe R."/>
            <person name="Pilate G."/>
            <person name="Poliakov A."/>
            <person name="Razumovskaya J."/>
            <person name="Richardson P."/>
            <person name="Rinaldi C."/>
            <person name="Ritland K."/>
            <person name="Rouze P."/>
            <person name="Ryaboy D."/>
            <person name="Schmutz J."/>
            <person name="Schrader J."/>
            <person name="Segerman B."/>
            <person name="Shin H."/>
            <person name="Siddiqui A."/>
            <person name="Sterky F."/>
            <person name="Terry A."/>
            <person name="Tsai C."/>
            <person name="Uberbacher E."/>
            <person name="Unneberg P."/>
            <person name="Vahala J."/>
            <person name="Wall K."/>
            <person name="Wessler S."/>
            <person name="Yang G."/>
            <person name="Yin T."/>
            <person name="Douglas C."/>
            <person name="Marra M."/>
            <person name="Sandberg G."/>
            <person name="Van De Peer Y."/>
            <person name="Rokhsar D."/>
        </authorList>
    </citation>
    <scope>NUCLEOTIDE SEQUENCE</scope>
    <source>
        <strain evidence="1">Nisqually-1</strain>
    </source>
</reference>
<protein>
    <submittedName>
        <fullName evidence="1">Uncharacterized protein</fullName>
    </submittedName>
</protein>
<reference evidence="1" key="1">
    <citation type="journal article" date="2006" name="Science">
        <title>The genome of black cottonwood, Populus trichocarpa (Torr. &amp; Gray).</title>
        <authorList>
            <person name="Tuskan G.A."/>
            <person name="Difazio S."/>
            <person name="Jansson S."/>
            <person name="Bohlmann J."/>
            <person name="Grigoriev I."/>
            <person name="Hellsten U."/>
            <person name="Putnam N."/>
            <person name="Ralph S."/>
            <person name="Rombauts S."/>
            <person name="Salamov A."/>
            <person name="Schein J."/>
            <person name="Sterck L."/>
            <person name="Aerts A."/>
            <person name="Bhalerao R.R."/>
            <person name="Bhalerao R.P."/>
            <person name="Blaudez D."/>
            <person name="Boerjan W."/>
            <person name="Brun A."/>
            <person name="Brunner A."/>
            <person name="Busov V."/>
            <person name="Campbell M."/>
            <person name="Carlson J."/>
            <person name="Chalot M."/>
            <person name="Chapman J."/>
            <person name="Chen G.L."/>
            <person name="Cooper D."/>
            <person name="Coutinho P.M."/>
            <person name="Couturier J."/>
            <person name="Covert S."/>
            <person name="Cronk Q."/>
            <person name="Cunningham R."/>
            <person name="Davis J."/>
            <person name="Degroeve S."/>
            <person name="Dejardin A."/>
            <person name="Depamphilis C."/>
            <person name="Detter J."/>
            <person name="Dirks B."/>
            <person name="Dubchak I."/>
            <person name="Duplessis S."/>
            <person name="Ehlting J."/>
            <person name="Ellis B."/>
            <person name="Gendler K."/>
            <person name="Goodstein D."/>
            <person name="Gribskov M."/>
            <person name="Grimwood J."/>
            <person name="Groover A."/>
            <person name="Gunter L."/>
            <person name="Hamberger B."/>
            <person name="Heinze B."/>
            <person name="Helariutta Y."/>
            <person name="Henrissat B."/>
            <person name="Holligan D."/>
            <person name="Holt R."/>
            <person name="Huang W."/>
            <person name="Islam-Faridi N."/>
            <person name="Jones S."/>
            <person name="Jones-Rhoades M."/>
            <person name="Jorgensen R."/>
            <person name="Joshi C."/>
            <person name="Kangasjarvi J."/>
            <person name="Karlsson J."/>
            <person name="Kelleher C."/>
            <person name="Kirkpatrick R."/>
            <person name="Kirst M."/>
            <person name="Kohler A."/>
            <person name="Kalluri U."/>
            <person name="Larimer F."/>
            <person name="Leebens-Mack J."/>
            <person name="Leple J.C."/>
            <person name="Locascio P."/>
            <person name="Lou Y."/>
            <person name="Lucas S."/>
            <person name="Martin F."/>
            <person name="Montanini B."/>
            <person name="Napoli C."/>
            <person name="Nelson D.R."/>
            <person name="Nelson C."/>
            <person name="Nieminen K."/>
            <person name="Nilsson O."/>
            <person name="Pereda V."/>
            <person name="Peter G."/>
            <person name="Philippe R."/>
            <person name="Pilate G."/>
            <person name="Poliakov A."/>
            <person name="Razumovskaya J."/>
            <person name="Richardson P."/>
            <person name="Rinaldi C."/>
            <person name="Ritland K."/>
            <person name="Rouze P."/>
            <person name="Ryaboy D."/>
            <person name="Schmutz J."/>
            <person name="Schrader J."/>
            <person name="Segerman B."/>
            <person name="Shin H."/>
            <person name="Siddiqui A."/>
            <person name="Sterky F."/>
            <person name="Terry A."/>
            <person name="Tsai C.J."/>
            <person name="Uberbacher E."/>
            <person name="Unneberg P."/>
            <person name="Vahala J."/>
            <person name="Wall K."/>
            <person name="Wessler S."/>
            <person name="Yang G."/>
            <person name="Yin T."/>
            <person name="Douglas C."/>
            <person name="Marra M."/>
            <person name="Sandberg G."/>
            <person name="Van de Peer Y."/>
            <person name="Rokhsar D."/>
        </authorList>
    </citation>
    <scope>NUCLEOTIDE SEQUENCE [LARGE SCALE GENOMIC DNA]</scope>
    <source>
        <strain evidence="1">Nisqually-1</strain>
    </source>
</reference>
<sequence length="107" mass="12544">MPGVRMRFLYHLRCQAHHAIRRRTTLEPAIYTHSMVSTRTCISRWEPHDEALLVGHQLQMVIVLERDINYKTILVCLYVSLACRERAGLLFSAWLDGLSFGYDQWPL</sequence>